<evidence type="ECO:0000313" key="9">
    <source>
        <dbReference type="Proteomes" id="UP001177140"/>
    </source>
</evidence>
<dbReference type="InterPro" id="IPR020829">
    <property type="entry name" value="GlycerAld_3-P_DH_cat"/>
</dbReference>
<keyword evidence="4" id="KW-0560">Oxidoreductase</keyword>
<evidence type="ECO:0000256" key="6">
    <source>
        <dbReference type="ARBA" id="ARBA00023152"/>
    </source>
</evidence>
<comment type="caution">
    <text evidence="8">The sequence shown here is derived from an EMBL/GenBank/DDBJ whole genome shotgun (WGS) entry which is preliminary data.</text>
</comment>
<dbReference type="EMBL" id="JAJJMA010191034">
    <property type="protein sequence ID" value="MCL7038476.1"/>
    <property type="molecule type" value="Genomic_DNA"/>
</dbReference>
<evidence type="ECO:0000256" key="5">
    <source>
        <dbReference type="ARBA" id="ARBA00023027"/>
    </source>
</evidence>
<dbReference type="SUPFAM" id="SSF55347">
    <property type="entry name" value="Glyceraldehyde-3-phosphate dehydrogenase-like, C-terminal domain"/>
    <property type="match status" value="1"/>
</dbReference>
<sequence>MVAAHLKVINERFRIIEGLMTTVRSITDWRGGRAASFNIIPSSTGATKLTRMSFRVPTVDVTVVDLTVRLEKQATYNQIKAAIKEESEENLKGILGYIEDDLVYNDFAGDCRSSIFDAKAGISLNYITFDYFEKN</sequence>
<dbReference type="PANTHER" id="PTHR10836">
    <property type="entry name" value="GLYCERALDEHYDE 3-PHOSPHATE DEHYDROGENASE"/>
    <property type="match status" value="1"/>
</dbReference>
<name>A0AA41SLJ4_PAPNU</name>
<feature type="domain" description="Glyceraldehyde 3-phosphate dehydrogenase catalytic" evidence="7">
    <location>
        <begin position="3"/>
        <end position="125"/>
    </location>
</feature>
<gene>
    <name evidence="8" type="ORF">MKW94_002836</name>
</gene>
<evidence type="ECO:0000259" key="7">
    <source>
        <dbReference type="Pfam" id="PF02800"/>
    </source>
</evidence>
<dbReference type="GO" id="GO:0006096">
    <property type="term" value="P:glycolytic process"/>
    <property type="evidence" value="ECO:0007669"/>
    <property type="project" value="UniProtKB-KW"/>
</dbReference>
<dbReference type="PANTHER" id="PTHR10836:SF112">
    <property type="entry name" value="GLYCERALDEHYDE-3-PHOSPHATE DEHYDROGENASE GAPC1, CYTOSOLIC-RELATED"/>
    <property type="match status" value="1"/>
</dbReference>
<keyword evidence="9" id="KW-1185">Reference proteome</keyword>
<dbReference type="AlphaFoldDB" id="A0AA41SLJ4"/>
<reference evidence="8" key="1">
    <citation type="submission" date="2022-03" db="EMBL/GenBank/DDBJ databases">
        <title>A functionally conserved STORR gene fusion in Papaver species that diverged 16.8 million years ago.</title>
        <authorList>
            <person name="Catania T."/>
        </authorList>
    </citation>
    <scope>NUCLEOTIDE SEQUENCE</scope>
    <source>
        <strain evidence="8">S-191538</strain>
    </source>
</reference>
<dbReference type="Pfam" id="PF02800">
    <property type="entry name" value="Gp_dh_C"/>
    <property type="match status" value="1"/>
</dbReference>
<comment type="pathway">
    <text evidence="1">Carbohydrate degradation; glycolysis; pyruvate from D-glyceraldehyde 3-phosphate: step 1/5.</text>
</comment>
<keyword evidence="5" id="KW-0520">NAD</keyword>
<organism evidence="8 9">
    <name type="scientific">Papaver nudicaule</name>
    <name type="common">Iceland poppy</name>
    <dbReference type="NCBI Taxonomy" id="74823"/>
    <lineage>
        <taxon>Eukaryota</taxon>
        <taxon>Viridiplantae</taxon>
        <taxon>Streptophyta</taxon>
        <taxon>Embryophyta</taxon>
        <taxon>Tracheophyta</taxon>
        <taxon>Spermatophyta</taxon>
        <taxon>Magnoliopsida</taxon>
        <taxon>Ranunculales</taxon>
        <taxon>Papaveraceae</taxon>
        <taxon>Papaveroideae</taxon>
        <taxon>Papaver</taxon>
    </lineage>
</organism>
<evidence type="ECO:0000256" key="2">
    <source>
        <dbReference type="ARBA" id="ARBA00007406"/>
    </source>
</evidence>
<dbReference type="EC" id="1.2.1.12" evidence="3"/>
<accession>A0AA41SLJ4</accession>
<evidence type="ECO:0000256" key="3">
    <source>
        <dbReference type="ARBA" id="ARBA00013119"/>
    </source>
</evidence>
<proteinExistence type="inferred from homology"/>
<evidence type="ECO:0000256" key="1">
    <source>
        <dbReference type="ARBA" id="ARBA00004869"/>
    </source>
</evidence>
<evidence type="ECO:0000256" key="4">
    <source>
        <dbReference type="ARBA" id="ARBA00023002"/>
    </source>
</evidence>
<dbReference type="GO" id="GO:0005829">
    <property type="term" value="C:cytosol"/>
    <property type="evidence" value="ECO:0007669"/>
    <property type="project" value="TreeGrafter"/>
</dbReference>
<comment type="similarity">
    <text evidence="2">Belongs to the glyceraldehyde-3-phosphate dehydrogenase family.</text>
</comment>
<dbReference type="Gene3D" id="3.30.360.10">
    <property type="entry name" value="Dihydrodipicolinate Reductase, domain 2"/>
    <property type="match status" value="1"/>
</dbReference>
<evidence type="ECO:0000313" key="8">
    <source>
        <dbReference type="EMBL" id="MCL7038476.1"/>
    </source>
</evidence>
<dbReference type="GO" id="GO:0004365">
    <property type="term" value="F:glyceraldehyde-3-phosphate dehydrogenase (NAD+) (phosphorylating) activity"/>
    <property type="evidence" value="ECO:0007669"/>
    <property type="project" value="UniProtKB-EC"/>
</dbReference>
<keyword evidence="6" id="KW-0324">Glycolysis</keyword>
<protein>
    <recommendedName>
        <fullName evidence="3">glyceraldehyde-3-phosphate dehydrogenase (phosphorylating)</fullName>
        <ecNumber evidence="3">1.2.1.12</ecNumber>
    </recommendedName>
</protein>
<dbReference type="InterPro" id="IPR020831">
    <property type="entry name" value="GlycerAld/Erythrose_P_DH"/>
</dbReference>
<dbReference type="Proteomes" id="UP001177140">
    <property type="component" value="Unassembled WGS sequence"/>
</dbReference>